<dbReference type="Pfam" id="PF03473">
    <property type="entry name" value="MOSC"/>
    <property type="match status" value="1"/>
</dbReference>
<dbReference type="Gene3D" id="2.40.33.20">
    <property type="entry name" value="PK beta-barrel domain-like"/>
    <property type="match status" value="1"/>
</dbReference>
<feature type="region of interest" description="Disordered" evidence="1">
    <location>
        <begin position="78"/>
        <end position="103"/>
    </location>
</feature>
<keyword evidence="4" id="KW-1185">Reference proteome</keyword>
<accession>A0A5N6MTG6</accession>
<gene>
    <name evidence="3" type="ORF">GD627_03355</name>
</gene>
<evidence type="ECO:0000313" key="3">
    <source>
        <dbReference type="EMBL" id="KAD4060113.1"/>
    </source>
</evidence>
<proteinExistence type="predicted"/>
<sequence>MAQKVTPLGEVRALYRYPVKSTAGQALPASAVTGRGLQHDRGWAVYTDDGGIASGKRTRRFRPVPGLMQWSSRMEDDVMAAGSSDPGSGAGSAPLLTSPEGFSYRADDPEADRALSAAFGRELRLRPEAAVLHHDETPLHLITTSSLAGLRQLSGGAVDERRFRANIVIDTGSLPAFCEDDWAGGELFLGEKVVLRLGAGMPRCVMIDQAQAGVEAQPQALKLLGGHHSTEFGLQAHVLRTGTLRVGDAVAFRRGGTH</sequence>
<dbReference type="Proteomes" id="UP000326852">
    <property type="component" value="Unassembled WGS sequence"/>
</dbReference>
<dbReference type="GO" id="GO:0030170">
    <property type="term" value="F:pyridoxal phosphate binding"/>
    <property type="evidence" value="ECO:0007669"/>
    <property type="project" value="InterPro"/>
</dbReference>
<dbReference type="GO" id="GO:0003824">
    <property type="term" value="F:catalytic activity"/>
    <property type="evidence" value="ECO:0007669"/>
    <property type="project" value="InterPro"/>
</dbReference>
<protein>
    <submittedName>
        <fullName evidence="3">MOSC domain-containing protein</fullName>
    </submittedName>
</protein>
<dbReference type="GO" id="GO:0030151">
    <property type="term" value="F:molybdenum ion binding"/>
    <property type="evidence" value="ECO:0007669"/>
    <property type="project" value="InterPro"/>
</dbReference>
<comment type="caution">
    <text evidence="3">The sequence shown here is derived from an EMBL/GenBank/DDBJ whole genome shotgun (WGS) entry which is preliminary data.</text>
</comment>
<dbReference type="InterPro" id="IPR011037">
    <property type="entry name" value="Pyrv_Knase-like_insert_dom_sf"/>
</dbReference>
<dbReference type="AlphaFoldDB" id="A0A5N6MTG6"/>
<dbReference type="PANTHER" id="PTHR36930">
    <property type="entry name" value="METAL-SULFUR CLUSTER BIOSYNTHESIS PROTEINS YUAD-RELATED"/>
    <property type="match status" value="1"/>
</dbReference>
<dbReference type="RefSeq" id="WP_152271339.1">
    <property type="nucleotide sequence ID" value="NZ_VTFX01000001.1"/>
</dbReference>
<dbReference type="InterPro" id="IPR005302">
    <property type="entry name" value="MoCF_Sase_C"/>
</dbReference>
<reference evidence="3 4" key="1">
    <citation type="submission" date="2019-08" db="EMBL/GenBank/DDBJ databases">
        <title>Arthrobacter sp. nov., isolated from plateau pika and Tibetan wild ass.</title>
        <authorList>
            <person name="Ge Y."/>
        </authorList>
    </citation>
    <scope>NUCLEOTIDE SEQUENCE [LARGE SCALE GENOMIC DNA]</scope>
    <source>
        <strain evidence="3 4">785</strain>
    </source>
</reference>
<dbReference type="InterPro" id="IPR052716">
    <property type="entry name" value="MOSC_domain"/>
</dbReference>
<evidence type="ECO:0000256" key="1">
    <source>
        <dbReference type="SAM" id="MobiDB-lite"/>
    </source>
</evidence>
<dbReference type="SUPFAM" id="SSF50800">
    <property type="entry name" value="PK beta-barrel domain-like"/>
    <property type="match status" value="1"/>
</dbReference>
<dbReference type="PANTHER" id="PTHR36930:SF1">
    <property type="entry name" value="MOSC DOMAIN-CONTAINING PROTEIN"/>
    <property type="match status" value="1"/>
</dbReference>
<name>A0A5N6MTG6_9MICC</name>
<dbReference type="PROSITE" id="PS51340">
    <property type="entry name" value="MOSC"/>
    <property type="match status" value="1"/>
</dbReference>
<organism evidence="3 4">
    <name type="scientific">Arthrobacter yangruifuii</name>
    <dbReference type="NCBI Taxonomy" id="2606616"/>
    <lineage>
        <taxon>Bacteria</taxon>
        <taxon>Bacillati</taxon>
        <taxon>Actinomycetota</taxon>
        <taxon>Actinomycetes</taxon>
        <taxon>Micrococcales</taxon>
        <taxon>Micrococcaceae</taxon>
        <taxon>Arthrobacter</taxon>
    </lineage>
</organism>
<evidence type="ECO:0000313" key="4">
    <source>
        <dbReference type="Proteomes" id="UP000326852"/>
    </source>
</evidence>
<feature type="domain" description="MOSC" evidence="2">
    <location>
        <begin position="112"/>
        <end position="253"/>
    </location>
</feature>
<dbReference type="InterPro" id="IPR005303">
    <property type="entry name" value="MOCOS_middle"/>
</dbReference>
<feature type="compositionally biased region" description="Low complexity" evidence="1">
    <location>
        <begin position="80"/>
        <end position="94"/>
    </location>
</feature>
<dbReference type="EMBL" id="VTFX01000001">
    <property type="protein sequence ID" value="KAD4060113.1"/>
    <property type="molecule type" value="Genomic_DNA"/>
</dbReference>
<dbReference type="Pfam" id="PF03476">
    <property type="entry name" value="MOSC_N"/>
    <property type="match status" value="1"/>
</dbReference>
<evidence type="ECO:0000259" key="2">
    <source>
        <dbReference type="PROSITE" id="PS51340"/>
    </source>
</evidence>